<evidence type="ECO:0000256" key="1">
    <source>
        <dbReference type="SAM" id="MobiDB-lite"/>
    </source>
</evidence>
<name>A0A3M6XHK1_HORWE</name>
<dbReference type="Proteomes" id="UP000282582">
    <property type="component" value="Unassembled WGS sequence"/>
</dbReference>
<reference evidence="2 3" key="1">
    <citation type="journal article" date="2018" name="BMC Genomics">
        <title>Genomic evidence for intraspecific hybridization in a clonal and extremely halotolerant yeast.</title>
        <authorList>
            <person name="Gostincar C."/>
            <person name="Stajich J.E."/>
            <person name="Zupancic J."/>
            <person name="Zalar P."/>
            <person name="Gunde-Cimerman N."/>
        </authorList>
    </citation>
    <scope>NUCLEOTIDE SEQUENCE [LARGE SCALE GENOMIC DNA]</scope>
    <source>
        <strain evidence="2 3">EXF-6654</strain>
    </source>
</reference>
<feature type="compositionally biased region" description="Polar residues" evidence="1">
    <location>
        <begin position="109"/>
        <end position="119"/>
    </location>
</feature>
<gene>
    <name evidence="2" type="ORF">D0868_14533</name>
</gene>
<proteinExistence type="predicted"/>
<dbReference type="AlphaFoldDB" id="A0A3M6XHK1"/>
<organism evidence="2 3">
    <name type="scientific">Hortaea werneckii</name>
    <name type="common">Black yeast</name>
    <name type="synonym">Cladosporium werneckii</name>
    <dbReference type="NCBI Taxonomy" id="91943"/>
    <lineage>
        <taxon>Eukaryota</taxon>
        <taxon>Fungi</taxon>
        <taxon>Dikarya</taxon>
        <taxon>Ascomycota</taxon>
        <taxon>Pezizomycotina</taxon>
        <taxon>Dothideomycetes</taxon>
        <taxon>Dothideomycetidae</taxon>
        <taxon>Mycosphaerellales</taxon>
        <taxon>Teratosphaeriaceae</taxon>
        <taxon>Hortaea</taxon>
    </lineage>
</organism>
<evidence type="ECO:0000313" key="2">
    <source>
        <dbReference type="EMBL" id="RMX90323.1"/>
    </source>
</evidence>
<feature type="compositionally biased region" description="Polar residues" evidence="1">
    <location>
        <begin position="58"/>
        <end position="72"/>
    </location>
</feature>
<comment type="caution">
    <text evidence="2">The sequence shown here is derived from an EMBL/GenBank/DDBJ whole genome shotgun (WGS) entry which is preliminary data.</text>
</comment>
<protein>
    <submittedName>
        <fullName evidence="2">Uncharacterized protein</fullName>
    </submittedName>
</protein>
<feature type="region of interest" description="Disordered" evidence="1">
    <location>
        <begin position="37"/>
        <end position="89"/>
    </location>
</feature>
<evidence type="ECO:0000313" key="3">
    <source>
        <dbReference type="Proteomes" id="UP000282582"/>
    </source>
</evidence>
<sequence length="136" mass="14084">MSLASTLAGEGMRPASFLPSIKCSSCGDEIEIAQMGDHTCGKAPPSPKSHPPSLSNPFTLRQMNASGQNAPHSASRAPEDASAGADPGIKTNACAEAYAKCPAKHKPGRSQSTIPSTATPKERFANVASAQHEIDR</sequence>
<feature type="region of interest" description="Disordered" evidence="1">
    <location>
        <begin position="102"/>
        <end position="136"/>
    </location>
</feature>
<dbReference type="EMBL" id="QWIK01002175">
    <property type="protein sequence ID" value="RMX90323.1"/>
    <property type="molecule type" value="Genomic_DNA"/>
</dbReference>
<accession>A0A3M6XHK1</accession>